<dbReference type="PROSITE" id="PS00518">
    <property type="entry name" value="ZF_RING_1"/>
    <property type="match status" value="1"/>
</dbReference>
<evidence type="ECO:0000256" key="9">
    <source>
        <dbReference type="ARBA" id="ARBA00022840"/>
    </source>
</evidence>
<dbReference type="Pfam" id="PF13923">
    <property type="entry name" value="zf-C3HC4_2"/>
    <property type="match status" value="1"/>
</dbReference>
<evidence type="ECO:0000259" key="15">
    <source>
        <dbReference type="PROSITE" id="PS51194"/>
    </source>
</evidence>
<evidence type="ECO:0008006" key="18">
    <source>
        <dbReference type="Google" id="ProtNLM"/>
    </source>
</evidence>
<keyword evidence="10" id="KW-0539">Nucleus</keyword>
<dbReference type="SUPFAM" id="SSF57850">
    <property type="entry name" value="RING/U-box"/>
    <property type="match status" value="1"/>
</dbReference>
<evidence type="ECO:0000256" key="10">
    <source>
        <dbReference type="ARBA" id="ARBA00023242"/>
    </source>
</evidence>
<dbReference type="Gene3D" id="3.40.50.10810">
    <property type="entry name" value="Tandem AAA-ATPase domain"/>
    <property type="match status" value="1"/>
</dbReference>
<evidence type="ECO:0000313" key="16">
    <source>
        <dbReference type="EMBL" id="ETN40625.1"/>
    </source>
</evidence>
<protein>
    <recommendedName>
        <fullName evidence="18">SNF2 family helicase</fullName>
    </recommendedName>
</protein>
<dbReference type="SMART" id="SM00490">
    <property type="entry name" value="HELICc"/>
    <property type="match status" value="1"/>
</dbReference>
<evidence type="ECO:0000256" key="3">
    <source>
        <dbReference type="ARBA" id="ARBA00022723"/>
    </source>
</evidence>
<dbReference type="Pfam" id="PF08797">
    <property type="entry name" value="HIRAN"/>
    <property type="match status" value="1"/>
</dbReference>
<comment type="similarity">
    <text evidence="2">Belongs to the SNF2/RAD54 helicase family.</text>
</comment>
<dbReference type="PANTHER" id="PTHR45626:SF11">
    <property type="entry name" value="FAMILY HELICASE, PUTATIVE (AFU_ORTHOLOGUE AFUA_5G06590)-RELATED"/>
    <property type="match status" value="1"/>
</dbReference>
<dbReference type="RefSeq" id="XP_008717468.1">
    <property type="nucleotide sequence ID" value="XM_008719246.1"/>
</dbReference>
<dbReference type="Gene3D" id="3.40.50.300">
    <property type="entry name" value="P-loop containing nucleotide triphosphate hydrolases"/>
    <property type="match status" value="1"/>
</dbReference>
<keyword evidence="5 11" id="KW-0863">Zinc-finger</keyword>
<evidence type="ECO:0000259" key="13">
    <source>
        <dbReference type="PROSITE" id="PS50089"/>
    </source>
</evidence>
<dbReference type="GeneID" id="19972241"/>
<dbReference type="InterPro" id="IPR001841">
    <property type="entry name" value="Znf_RING"/>
</dbReference>
<feature type="compositionally biased region" description="Polar residues" evidence="12">
    <location>
        <begin position="26"/>
        <end position="35"/>
    </location>
</feature>
<dbReference type="InterPro" id="IPR001650">
    <property type="entry name" value="Helicase_C-like"/>
</dbReference>
<dbReference type="GO" id="GO:0008094">
    <property type="term" value="F:ATP-dependent activity, acting on DNA"/>
    <property type="evidence" value="ECO:0007669"/>
    <property type="project" value="TreeGrafter"/>
</dbReference>
<dbReference type="SUPFAM" id="SSF52540">
    <property type="entry name" value="P-loop containing nucleoside triphosphate hydrolases"/>
    <property type="match status" value="2"/>
</dbReference>
<organism evidence="16 17">
    <name type="scientific">Cyphellophora europaea (strain CBS 101466)</name>
    <name type="common">Phialophora europaea</name>
    <dbReference type="NCBI Taxonomy" id="1220924"/>
    <lineage>
        <taxon>Eukaryota</taxon>
        <taxon>Fungi</taxon>
        <taxon>Dikarya</taxon>
        <taxon>Ascomycota</taxon>
        <taxon>Pezizomycotina</taxon>
        <taxon>Eurotiomycetes</taxon>
        <taxon>Chaetothyriomycetidae</taxon>
        <taxon>Chaetothyriales</taxon>
        <taxon>Cyphellophoraceae</taxon>
        <taxon>Cyphellophora</taxon>
    </lineage>
</organism>
<dbReference type="InParanoid" id="W2RWC9"/>
<dbReference type="InterPro" id="IPR027417">
    <property type="entry name" value="P-loop_NTPase"/>
</dbReference>
<dbReference type="InterPro" id="IPR017907">
    <property type="entry name" value="Znf_RING_CS"/>
</dbReference>
<dbReference type="PANTHER" id="PTHR45626">
    <property type="entry name" value="TRANSCRIPTION TERMINATION FACTOR 2-RELATED"/>
    <property type="match status" value="1"/>
</dbReference>
<dbReference type="Gene3D" id="3.30.40.10">
    <property type="entry name" value="Zinc/RING finger domain, C3HC4 (zinc finger)"/>
    <property type="match status" value="1"/>
</dbReference>
<dbReference type="GO" id="GO:0008270">
    <property type="term" value="F:zinc ion binding"/>
    <property type="evidence" value="ECO:0007669"/>
    <property type="project" value="UniProtKB-KW"/>
</dbReference>
<proteinExistence type="inferred from homology"/>
<dbReference type="SMART" id="SM00910">
    <property type="entry name" value="HIRAN"/>
    <property type="match status" value="1"/>
</dbReference>
<accession>W2RWC9</accession>
<dbReference type="InterPro" id="IPR000330">
    <property type="entry name" value="SNF2_N"/>
</dbReference>
<dbReference type="eggNOG" id="KOG1001">
    <property type="taxonomic scope" value="Eukaryota"/>
</dbReference>
<comment type="subcellular location">
    <subcellularLocation>
        <location evidence="1">Nucleus</location>
    </subcellularLocation>
</comment>
<dbReference type="InterPro" id="IPR049730">
    <property type="entry name" value="SNF2/RAD54-like_C"/>
</dbReference>
<dbReference type="Proteomes" id="UP000030752">
    <property type="component" value="Unassembled WGS sequence"/>
</dbReference>
<dbReference type="STRING" id="1220924.W2RWC9"/>
<evidence type="ECO:0000256" key="1">
    <source>
        <dbReference type="ARBA" id="ARBA00004123"/>
    </source>
</evidence>
<keyword evidence="17" id="KW-1185">Reference proteome</keyword>
<dbReference type="GO" id="GO:0004386">
    <property type="term" value="F:helicase activity"/>
    <property type="evidence" value="ECO:0007669"/>
    <property type="project" value="UniProtKB-KW"/>
</dbReference>
<dbReference type="AlphaFoldDB" id="W2RWC9"/>
<dbReference type="Pfam" id="PF00271">
    <property type="entry name" value="Helicase_C"/>
    <property type="match status" value="1"/>
</dbReference>
<dbReference type="CDD" id="cd18793">
    <property type="entry name" value="SF2_C_SNF"/>
    <property type="match status" value="1"/>
</dbReference>
<evidence type="ECO:0000256" key="5">
    <source>
        <dbReference type="ARBA" id="ARBA00022771"/>
    </source>
</evidence>
<keyword evidence="9" id="KW-0067">ATP-binding</keyword>
<dbReference type="Pfam" id="PF00176">
    <property type="entry name" value="SNF2-rel_dom"/>
    <property type="match status" value="1"/>
</dbReference>
<keyword evidence="8" id="KW-0862">Zinc</keyword>
<dbReference type="GO" id="GO:0005524">
    <property type="term" value="F:ATP binding"/>
    <property type="evidence" value="ECO:0007669"/>
    <property type="project" value="UniProtKB-KW"/>
</dbReference>
<name>W2RWC9_CYPE1</name>
<gene>
    <name evidence="16" type="ORF">HMPREF1541_04902</name>
</gene>
<dbReference type="OrthoDB" id="448448at2759"/>
<dbReference type="InterPro" id="IPR013083">
    <property type="entry name" value="Znf_RING/FYVE/PHD"/>
</dbReference>
<evidence type="ECO:0000256" key="4">
    <source>
        <dbReference type="ARBA" id="ARBA00022741"/>
    </source>
</evidence>
<dbReference type="EMBL" id="KB822720">
    <property type="protein sequence ID" value="ETN40625.1"/>
    <property type="molecule type" value="Genomic_DNA"/>
</dbReference>
<dbReference type="InterPro" id="IPR050628">
    <property type="entry name" value="SNF2_RAD54_helicase_TF"/>
</dbReference>
<dbReference type="GO" id="GO:0016818">
    <property type="term" value="F:hydrolase activity, acting on acid anhydrides, in phosphorus-containing anhydrides"/>
    <property type="evidence" value="ECO:0007669"/>
    <property type="project" value="InterPro"/>
</dbReference>
<dbReference type="InterPro" id="IPR014905">
    <property type="entry name" value="HIRAN"/>
</dbReference>
<dbReference type="GO" id="GO:0006281">
    <property type="term" value="P:DNA repair"/>
    <property type="evidence" value="ECO:0007669"/>
    <property type="project" value="TreeGrafter"/>
</dbReference>
<evidence type="ECO:0000256" key="12">
    <source>
        <dbReference type="SAM" id="MobiDB-lite"/>
    </source>
</evidence>
<keyword evidence="3" id="KW-0479">Metal-binding</keyword>
<feature type="domain" description="RING-type" evidence="13">
    <location>
        <begin position="712"/>
        <end position="750"/>
    </location>
</feature>
<dbReference type="PROSITE" id="PS51192">
    <property type="entry name" value="HELICASE_ATP_BIND_1"/>
    <property type="match status" value="1"/>
</dbReference>
<dbReference type="SMART" id="SM00487">
    <property type="entry name" value="DEXDc"/>
    <property type="match status" value="1"/>
</dbReference>
<feature type="region of interest" description="Disordered" evidence="12">
    <location>
        <begin position="1"/>
        <end position="88"/>
    </location>
</feature>
<dbReference type="GO" id="GO:0005634">
    <property type="term" value="C:nucleus"/>
    <property type="evidence" value="ECO:0007669"/>
    <property type="project" value="UniProtKB-SubCell"/>
</dbReference>
<keyword evidence="7" id="KW-0347">Helicase</keyword>
<dbReference type="PROSITE" id="PS51194">
    <property type="entry name" value="HELICASE_CTER"/>
    <property type="match status" value="1"/>
</dbReference>
<evidence type="ECO:0000256" key="11">
    <source>
        <dbReference type="PROSITE-ProRule" id="PRU00175"/>
    </source>
</evidence>
<evidence type="ECO:0000256" key="7">
    <source>
        <dbReference type="ARBA" id="ARBA00022806"/>
    </source>
</evidence>
<evidence type="ECO:0000256" key="8">
    <source>
        <dbReference type="ARBA" id="ARBA00022833"/>
    </source>
</evidence>
<feature type="domain" description="Helicase C-terminal" evidence="15">
    <location>
        <begin position="785"/>
        <end position="951"/>
    </location>
</feature>
<evidence type="ECO:0000313" key="17">
    <source>
        <dbReference type="Proteomes" id="UP000030752"/>
    </source>
</evidence>
<dbReference type="Gene3D" id="3.30.70.2330">
    <property type="match status" value="1"/>
</dbReference>
<dbReference type="GO" id="GO:0003676">
    <property type="term" value="F:nucleic acid binding"/>
    <property type="evidence" value="ECO:0007669"/>
    <property type="project" value="InterPro"/>
</dbReference>
<feature type="domain" description="Helicase ATP-binding" evidence="14">
    <location>
        <begin position="379"/>
        <end position="555"/>
    </location>
</feature>
<evidence type="ECO:0000256" key="6">
    <source>
        <dbReference type="ARBA" id="ARBA00022801"/>
    </source>
</evidence>
<sequence>MGSGKRKLVDTIDLTGDDDEEIARSSYKSAKTSGAHSIGPGGRQYPTPPSSSFPSPSQNGYRRQALTKLPLNSTHTQAERDNWLDSTQYEDGDISREIDLEADFDDDVYENYQLYGILNTKIVGCRFYDGRATVGEYVKVRREPRNPYDRNAIRIDSCMGHQIGHIGRQVAAKLAPLIDSGELLMEGALTGEKSFYDCPIGLKMFGTSDPVAAATLKEKMQKLRLPVTELNRAERERKQREKERVAREKAAQLMKKGGRAVLDAEGPNKYANLNTANGDDETSVDLEEILSNTATFNPRDVQDAVNKFVAGEATLKSMPMAEQPSALSTILLPYQRQGLQWMLEKESPTPPATDSSEPVQLWKRSRGMYTNIATNFCVNRAPELASGGILADDMGLGKTLQVISLVIADPNKTDQPTLIISPLSVMSNWKQQAEFHVGEKHRLQVLIYHGQEARGLSPEEMQQCDIVVTTYQTLTSELFTSGKEETQTTPSKKGLFSLEWRRIVLDEGHNIRNPKTKMAVAACTVTARSRWVLTGTPLINSLKDLYSLVKFLRMTGGLGEFEIFNSTLIRPLKRNDPNARILLQALMSTVVLRRLKSMEYVDLKLPDITFHKVPVRLLSHEQEQYDAFKSEAKGLLEAAKAKKGDSSTMTNLLEVLLRLRQTCNHWKLCGEARIRKVLELVEENKAIDVTNVANRKALQDLLQIKIDSQEECPICMDSIKSPVITACAHAFCRECIERTVELQHKCPMCRTELPSAELLVGPAANFGEGELADEMQIDAEETSSKIEALLKVVKASSKESKVVVFSQWTSFLDLVQTQMIKNHIGFCRLDGKMSATKRDAAIDKLNNEASCKVLLASLSVCSVGLNLVAASTVVLCDTWWAPSVEDQAVDRVHRLGQRRNCTVIRLVVEQSVEDEVLEIQAKKRKLTSLAFGEKSQRSRQEMRAGTLRDIERLLG</sequence>
<keyword evidence="4" id="KW-0547">Nucleotide-binding</keyword>
<evidence type="ECO:0000256" key="2">
    <source>
        <dbReference type="ARBA" id="ARBA00007025"/>
    </source>
</evidence>
<dbReference type="PROSITE" id="PS50089">
    <property type="entry name" value="ZF_RING_2"/>
    <property type="match status" value="1"/>
</dbReference>
<dbReference type="InterPro" id="IPR038718">
    <property type="entry name" value="SNF2-like_sf"/>
</dbReference>
<evidence type="ECO:0000259" key="14">
    <source>
        <dbReference type="PROSITE" id="PS51192"/>
    </source>
</evidence>
<reference evidence="16 17" key="1">
    <citation type="submission" date="2013-03" db="EMBL/GenBank/DDBJ databases">
        <title>The Genome Sequence of Phialophora europaea CBS 101466.</title>
        <authorList>
            <consortium name="The Broad Institute Genomics Platform"/>
            <person name="Cuomo C."/>
            <person name="de Hoog S."/>
            <person name="Gorbushina A."/>
            <person name="Walker B."/>
            <person name="Young S.K."/>
            <person name="Zeng Q."/>
            <person name="Gargeya S."/>
            <person name="Fitzgerald M."/>
            <person name="Haas B."/>
            <person name="Abouelleil A."/>
            <person name="Allen A.W."/>
            <person name="Alvarado L."/>
            <person name="Arachchi H.M."/>
            <person name="Berlin A.M."/>
            <person name="Chapman S.B."/>
            <person name="Gainer-Dewar J."/>
            <person name="Goldberg J."/>
            <person name="Griggs A."/>
            <person name="Gujja S."/>
            <person name="Hansen M."/>
            <person name="Howarth C."/>
            <person name="Imamovic A."/>
            <person name="Ireland A."/>
            <person name="Larimer J."/>
            <person name="McCowan C."/>
            <person name="Murphy C."/>
            <person name="Pearson M."/>
            <person name="Poon T.W."/>
            <person name="Priest M."/>
            <person name="Roberts A."/>
            <person name="Saif S."/>
            <person name="Shea T."/>
            <person name="Sisk P."/>
            <person name="Sykes S."/>
            <person name="Wortman J."/>
            <person name="Nusbaum C."/>
            <person name="Birren B."/>
        </authorList>
    </citation>
    <scope>NUCLEOTIDE SEQUENCE [LARGE SCALE GENOMIC DNA]</scope>
    <source>
        <strain evidence="16 17">CBS 101466</strain>
    </source>
</reference>
<dbReference type="InterPro" id="IPR014001">
    <property type="entry name" value="Helicase_ATP-bd"/>
</dbReference>
<keyword evidence="6" id="KW-0378">Hydrolase</keyword>
<dbReference type="SMART" id="SM00184">
    <property type="entry name" value="RING"/>
    <property type="match status" value="1"/>
</dbReference>
<dbReference type="VEuPathDB" id="FungiDB:HMPREF1541_04902"/>
<dbReference type="HOGENOM" id="CLU_000315_2_5_1"/>